<keyword evidence="2" id="KW-0812">Transmembrane</keyword>
<keyword evidence="2" id="KW-1133">Transmembrane helix</keyword>
<dbReference type="EMBL" id="MAVT02000364">
    <property type="protein sequence ID" value="POS76481.1"/>
    <property type="molecule type" value="Genomic_DNA"/>
</dbReference>
<comment type="caution">
    <text evidence="3">The sequence shown here is derived from an EMBL/GenBank/DDBJ whole genome shotgun (WGS) entry which is preliminary data.</text>
</comment>
<proteinExistence type="predicted"/>
<dbReference type="OrthoDB" id="10606490at2759"/>
<evidence type="ECO:0000256" key="1">
    <source>
        <dbReference type="SAM" id="MobiDB-lite"/>
    </source>
</evidence>
<dbReference type="AlphaFoldDB" id="A0A2P5I1Y2"/>
<accession>A0A2P5I1Y2</accession>
<dbReference type="InParanoid" id="A0A2P5I1Y2"/>
<gene>
    <name evidence="3" type="ORF">DHEL01_v205124</name>
</gene>
<keyword evidence="2" id="KW-0472">Membrane</keyword>
<reference evidence="3" key="1">
    <citation type="submission" date="2017-09" db="EMBL/GenBank/DDBJ databases">
        <title>Polyketide synthases of a Diaporthe helianthi virulent isolate.</title>
        <authorList>
            <person name="Baroncelli R."/>
        </authorList>
    </citation>
    <scope>NUCLEOTIDE SEQUENCE [LARGE SCALE GENOMIC DNA]</scope>
    <source>
        <strain evidence="3">7/96</strain>
    </source>
</reference>
<name>A0A2P5I1Y2_DIAHE</name>
<sequence>MASKVCNWMLDKCASTFIVENEDVSLETLRGRNPPCPARRKDSPGLVPPQHKNTPRDAAEAAAKSAVNGYVRALEEKDPKMVAARTAQAIAVAASTSGTHAGFVAAATAVESAALLYVEDSRNRAPYGQLKALTKHAINAAVDAALAGNHGSTTDTTPPPYVRAADTSDERQPFLLPKMAPDPPNTPLPSMPPPPPSMSYHSLWMDWGVFIGIFFMIAFLVLFVFGEGLFMSAQCGVLFALVAGMLVIMVNSVGVYLLDPDILGTGTLG</sequence>
<evidence type="ECO:0000313" key="3">
    <source>
        <dbReference type="EMBL" id="POS76481.1"/>
    </source>
</evidence>
<organism evidence="3 4">
    <name type="scientific">Diaporthe helianthi</name>
    <dbReference type="NCBI Taxonomy" id="158607"/>
    <lineage>
        <taxon>Eukaryota</taxon>
        <taxon>Fungi</taxon>
        <taxon>Dikarya</taxon>
        <taxon>Ascomycota</taxon>
        <taxon>Pezizomycotina</taxon>
        <taxon>Sordariomycetes</taxon>
        <taxon>Sordariomycetidae</taxon>
        <taxon>Diaporthales</taxon>
        <taxon>Diaporthaceae</taxon>
        <taxon>Diaporthe</taxon>
    </lineage>
</organism>
<dbReference type="Proteomes" id="UP000094444">
    <property type="component" value="Unassembled WGS sequence"/>
</dbReference>
<feature type="transmembrane region" description="Helical" evidence="2">
    <location>
        <begin position="204"/>
        <end position="225"/>
    </location>
</feature>
<evidence type="ECO:0000313" key="4">
    <source>
        <dbReference type="Proteomes" id="UP000094444"/>
    </source>
</evidence>
<feature type="region of interest" description="Disordered" evidence="1">
    <location>
        <begin position="30"/>
        <end position="56"/>
    </location>
</feature>
<protein>
    <submittedName>
        <fullName evidence="3">Uncharacterized protein</fullName>
    </submittedName>
</protein>
<evidence type="ECO:0000256" key="2">
    <source>
        <dbReference type="SAM" id="Phobius"/>
    </source>
</evidence>
<feature type="transmembrane region" description="Helical" evidence="2">
    <location>
        <begin position="237"/>
        <end position="258"/>
    </location>
</feature>
<keyword evidence="4" id="KW-1185">Reference proteome</keyword>